<comment type="catalytic activity">
    <reaction evidence="1 7">
        <text>dTDP-alpha-D-glucose = dTDP-4-dehydro-6-deoxy-alpha-D-glucose + H2O</text>
        <dbReference type="Rhea" id="RHEA:17221"/>
        <dbReference type="ChEBI" id="CHEBI:15377"/>
        <dbReference type="ChEBI" id="CHEBI:57477"/>
        <dbReference type="ChEBI" id="CHEBI:57649"/>
        <dbReference type="EC" id="4.2.1.46"/>
    </reaction>
</comment>
<accession>A0A9D1TNQ1</accession>
<dbReference type="Gene3D" id="3.90.25.10">
    <property type="entry name" value="UDP-galactose 4-epimerase, domain 1"/>
    <property type="match status" value="1"/>
</dbReference>
<evidence type="ECO:0000259" key="8">
    <source>
        <dbReference type="Pfam" id="PF16363"/>
    </source>
</evidence>
<dbReference type="EMBL" id="DXHU01000010">
    <property type="protein sequence ID" value="HIV98640.1"/>
    <property type="molecule type" value="Genomic_DNA"/>
</dbReference>
<evidence type="ECO:0000256" key="1">
    <source>
        <dbReference type="ARBA" id="ARBA00001539"/>
    </source>
</evidence>
<dbReference type="InterPro" id="IPR005888">
    <property type="entry name" value="dTDP_Gluc_deHydtase"/>
</dbReference>
<evidence type="ECO:0000313" key="9">
    <source>
        <dbReference type="EMBL" id="HIV98640.1"/>
    </source>
</evidence>
<comment type="cofactor">
    <cofactor evidence="2 7">
        <name>NAD(+)</name>
        <dbReference type="ChEBI" id="CHEBI:57540"/>
    </cofactor>
</comment>
<dbReference type="NCBIfam" id="TIGR01181">
    <property type="entry name" value="dTDP_gluc_dehyt"/>
    <property type="match status" value="1"/>
</dbReference>
<dbReference type="Proteomes" id="UP000823936">
    <property type="component" value="Unassembled WGS sequence"/>
</dbReference>
<evidence type="ECO:0000256" key="3">
    <source>
        <dbReference type="ARBA" id="ARBA00008178"/>
    </source>
</evidence>
<keyword evidence="5" id="KW-0520">NAD</keyword>
<evidence type="ECO:0000256" key="5">
    <source>
        <dbReference type="ARBA" id="ARBA00023027"/>
    </source>
</evidence>
<dbReference type="Pfam" id="PF16363">
    <property type="entry name" value="GDP_Man_Dehyd"/>
    <property type="match status" value="1"/>
</dbReference>
<dbReference type="CDD" id="cd05246">
    <property type="entry name" value="dTDP_GD_SDR_e"/>
    <property type="match status" value="1"/>
</dbReference>
<dbReference type="GO" id="GO:0009225">
    <property type="term" value="P:nucleotide-sugar metabolic process"/>
    <property type="evidence" value="ECO:0007669"/>
    <property type="project" value="InterPro"/>
</dbReference>
<dbReference type="PANTHER" id="PTHR43000">
    <property type="entry name" value="DTDP-D-GLUCOSE 4,6-DEHYDRATASE-RELATED"/>
    <property type="match status" value="1"/>
</dbReference>
<dbReference type="InterPro" id="IPR036291">
    <property type="entry name" value="NAD(P)-bd_dom_sf"/>
</dbReference>
<comment type="similarity">
    <text evidence="3 7">Belongs to the NAD(P)-dependent epimerase/dehydratase family. dTDP-glucose dehydratase subfamily.</text>
</comment>
<dbReference type="EC" id="4.2.1.46" evidence="4 7"/>
<evidence type="ECO:0000256" key="6">
    <source>
        <dbReference type="ARBA" id="ARBA00023239"/>
    </source>
</evidence>
<dbReference type="InterPro" id="IPR016040">
    <property type="entry name" value="NAD(P)-bd_dom"/>
</dbReference>
<comment type="caution">
    <text evidence="9">The sequence shown here is derived from an EMBL/GenBank/DDBJ whole genome shotgun (WGS) entry which is preliminary data.</text>
</comment>
<evidence type="ECO:0000256" key="4">
    <source>
        <dbReference type="ARBA" id="ARBA00011990"/>
    </source>
</evidence>
<dbReference type="AlphaFoldDB" id="A0A9D1TNQ1"/>
<organism evidence="9 10">
    <name type="scientific">Candidatus Ornithospirochaeta avicola</name>
    <dbReference type="NCBI Taxonomy" id="2840896"/>
    <lineage>
        <taxon>Bacteria</taxon>
        <taxon>Pseudomonadati</taxon>
        <taxon>Spirochaetota</taxon>
        <taxon>Spirochaetia</taxon>
        <taxon>Spirochaetales</taxon>
        <taxon>Spirochaetaceae</taxon>
        <taxon>Spirochaetaceae incertae sedis</taxon>
        <taxon>Candidatus Ornithospirochaeta</taxon>
    </lineage>
</organism>
<dbReference type="SUPFAM" id="SSF51735">
    <property type="entry name" value="NAD(P)-binding Rossmann-fold domains"/>
    <property type="match status" value="1"/>
</dbReference>
<evidence type="ECO:0000256" key="2">
    <source>
        <dbReference type="ARBA" id="ARBA00001911"/>
    </source>
</evidence>
<name>A0A9D1TNQ1_9SPIO</name>
<protein>
    <recommendedName>
        <fullName evidence="4 7">dTDP-glucose 4,6-dehydratase</fullName>
        <ecNumber evidence="4 7">4.2.1.46</ecNumber>
    </recommendedName>
</protein>
<dbReference type="GO" id="GO:0008460">
    <property type="term" value="F:dTDP-glucose 4,6-dehydratase activity"/>
    <property type="evidence" value="ECO:0007669"/>
    <property type="project" value="UniProtKB-EC"/>
</dbReference>
<reference evidence="9" key="1">
    <citation type="journal article" date="2021" name="PeerJ">
        <title>Extensive microbial diversity within the chicken gut microbiome revealed by metagenomics and culture.</title>
        <authorList>
            <person name="Gilroy R."/>
            <person name="Ravi A."/>
            <person name="Getino M."/>
            <person name="Pursley I."/>
            <person name="Horton D.L."/>
            <person name="Alikhan N.F."/>
            <person name="Baker D."/>
            <person name="Gharbi K."/>
            <person name="Hall N."/>
            <person name="Watson M."/>
            <person name="Adriaenssens E.M."/>
            <person name="Foster-Nyarko E."/>
            <person name="Jarju S."/>
            <person name="Secka A."/>
            <person name="Antonio M."/>
            <person name="Oren A."/>
            <person name="Chaudhuri R.R."/>
            <person name="La Ragione R."/>
            <person name="Hildebrand F."/>
            <person name="Pallen M.J."/>
        </authorList>
    </citation>
    <scope>NUCLEOTIDE SEQUENCE</scope>
    <source>
        <strain evidence="9">Gambia11-129</strain>
    </source>
</reference>
<sequence>MRVLITGAAGFIGSVFIKYVSLSQPEWEILALDKLGYASDLRNIEKEVENKRISFVRADISSSDEMRALFDDFSPEIVINFAAESHVDNSIESPLCFIKSNIDGVAVLLEESRRKGVLRFHQVSTDEVYGDMEVSENKSFTEADVLKPSSVYSASKASADLLVLSYKRTYGLPISISRSSNNYGAYQHPEKLIPKTIVYALEGKKIPVYGSGENVRSWISAELNCRAIEKIVKSRRAEGEVFNIAAGYEISNTALIKKILSLMGKSESLISFVPDRAGHDRKYSVSIEKISSLLDFPLSENFDDELEKTICWYKSNRWWWENKMGNI</sequence>
<keyword evidence="6 7" id="KW-0456">Lyase</keyword>
<gene>
    <name evidence="9" type="primary">rfbB</name>
    <name evidence="9" type="ORF">IAB12_02535</name>
</gene>
<proteinExistence type="inferred from homology"/>
<evidence type="ECO:0000313" key="10">
    <source>
        <dbReference type="Proteomes" id="UP000823936"/>
    </source>
</evidence>
<feature type="domain" description="NAD(P)-binding" evidence="8">
    <location>
        <begin position="4"/>
        <end position="308"/>
    </location>
</feature>
<reference evidence="9" key="2">
    <citation type="submission" date="2021-04" db="EMBL/GenBank/DDBJ databases">
        <authorList>
            <person name="Gilroy R."/>
        </authorList>
    </citation>
    <scope>NUCLEOTIDE SEQUENCE</scope>
    <source>
        <strain evidence="9">Gambia11-129</strain>
    </source>
</reference>
<evidence type="ECO:0000256" key="7">
    <source>
        <dbReference type="RuleBase" id="RU004473"/>
    </source>
</evidence>
<dbReference type="Gene3D" id="3.40.50.720">
    <property type="entry name" value="NAD(P)-binding Rossmann-like Domain"/>
    <property type="match status" value="1"/>
</dbReference>